<evidence type="ECO:0000313" key="3">
    <source>
        <dbReference type="EMBL" id="OBS76170.1"/>
    </source>
</evidence>
<organism evidence="3 4">
    <name type="scientific">Neotoma lepida</name>
    <name type="common">Desert woodrat</name>
    <dbReference type="NCBI Taxonomy" id="56216"/>
    <lineage>
        <taxon>Eukaryota</taxon>
        <taxon>Metazoa</taxon>
        <taxon>Chordata</taxon>
        <taxon>Craniata</taxon>
        <taxon>Vertebrata</taxon>
        <taxon>Euteleostomi</taxon>
        <taxon>Mammalia</taxon>
        <taxon>Eutheria</taxon>
        <taxon>Euarchontoglires</taxon>
        <taxon>Glires</taxon>
        <taxon>Rodentia</taxon>
        <taxon>Myomorpha</taxon>
        <taxon>Muroidea</taxon>
        <taxon>Cricetidae</taxon>
        <taxon>Neotominae</taxon>
        <taxon>Neotoma</taxon>
    </lineage>
</organism>
<keyword evidence="2" id="KW-0687">Ribonucleoprotein</keyword>
<dbReference type="GO" id="GO:0015935">
    <property type="term" value="C:small ribosomal subunit"/>
    <property type="evidence" value="ECO:0007669"/>
    <property type="project" value="InterPro"/>
</dbReference>
<keyword evidence="1" id="KW-0689">Ribosomal protein</keyword>
<dbReference type="GO" id="GO:0003735">
    <property type="term" value="F:structural constituent of ribosome"/>
    <property type="evidence" value="ECO:0007669"/>
    <property type="project" value="InterPro"/>
</dbReference>
<dbReference type="OrthoDB" id="414863at2759"/>
<dbReference type="Proteomes" id="UP000092124">
    <property type="component" value="Unassembled WGS sequence"/>
</dbReference>
<feature type="non-terminal residue" evidence="3">
    <location>
        <position position="1"/>
    </location>
</feature>
<dbReference type="InterPro" id="IPR005707">
    <property type="entry name" value="Ribosomal_uS2_euk/arc"/>
</dbReference>
<accession>A0A1A6HE14</accession>
<comment type="caution">
    <text evidence="3">The sequence shown here is derived from an EMBL/GenBank/DDBJ whole genome shotgun (WGS) entry which is preliminary data.</text>
</comment>
<dbReference type="InterPro" id="IPR023591">
    <property type="entry name" value="Ribosomal_uS2_flav_dom_sf"/>
</dbReference>
<keyword evidence="4" id="KW-1185">Reference proteome</keyword>
<dbReference type="AlphaFoldDB" id="A0A1A6HE14"/>
<dbReference type="PANTHER" id="PTHR11489">
    <property type="entry name" value="40S RIBOSOMAL PROTEIN SA"/>
    <property type="match status" value="1"/>
</dbReference>
<evidence type="ECO:0000313" key="4">
    <source>
        <dbReference type="Proteomes" id="UP000092124"/>
    </source>
</evidence>
<evidence type="ECO:0000256" key="2">
    <source>
        <dbReference type="ARBA" id="ARBA00023274"/>
    </source>
</evidence>
<evidence type="ECO:0000256" key="1">
    <source>
        <dbReference type="ARBA" id="ARBA00022980"/>
    </source>
</evidence>
<reference evidence="3 4" key="1">
    <citation type="submission" date="2016-06" db="EMBL/GenBank/DDBJ databases">
        <title>The Draft Genome Sequence and Annotation of the Desert Woodrat Neotoma lepida.</title>
        <authorList>
            <person name="Campbell M."/>
            <person name="Oakeson K.F."/>
            <person name="Yandell M."/>
            <person name="Halpert J.R."/>
            <person name="Dearing D."/>
        </authorList>
    </citation>
    <scope>NUCLEOTIDE SEQUENCE [LARGE SCALE GENOMIC DNA]</scope>
    <source>
        <strain evidence="3">417</strain>
        <tissue evidence="3">Liver</tissue>
    </source>
</reference>
<name>A0A1A6HE14_NEOLE</name>
<dbReference type="EMBL" id="LZPO01034977">
    <property type="protein sequence ID" value="OBS76170.1"/>
    <property type="molecule type" value="Genomic_DNA"/>
</dbReference>
<proteinExistence type="predicted"/>
<dbReference type="Gene3D" id="3.40.50.10490">
    <property type="entry name" value="Glucose-6-phosphate isomerase like protein, domain 1"/>
    <property type="match status" value="1"/>
</dbReference>
<dbReference type="STRING" id="56216.A0A1A6HE14"/>
<gene>
    <name evidence="3" type="ORF">A6R68_17378</name>
</gene>
<dbReference type="SUPFAM" id="SSF52313">
    <property type="entry name" value="Ribosomal protein S2"/>
    <property type="match status" value="1"/>
</dbReference>
<protein>
    <submittedName>
        <fullName evidence="3">Uncharacterized protein</fullName>
    </submittedName>
</protein>
<dbReference type="GO" id="GO:0006412">
    <property type="term" value="P:translation"/>
    <property type="evidence" value="ECO:0007669"/>
    <property type="project" value="InterPro"/>
</dbReference>
<sequence>PSPQNLRSGELQQGLAAVFTERYGEVLGLLPKIQIPSQLASAWKAEKEEDISEHQEWRQLVEWLVGGHLNPKLGSANCPTREHIMDPTKVWVQEQNVQSGRSFVEEPARVKREHIPHPSLPHPPLFSRRYPCESHGFLRLQAAAQPRICKMNRYWLQTDSEDRGRSWRVDAGDEGPGLFFKMKEEDILKFLVKGTRLGGTKIEQYIYKRKTRAIIAFENPADVSVISSRNTGQRAVLKFAAATGATPIDAHFMPGTFTNQTQAAFRDS</sequence>